<reference evidence="1 2" key="1">
    <citation type="submission" date="2019-11" db="EMBL/GenBank/DDBJ databases">
        <title>Comparative genomics of hydrocarbon-degrading Desulfosarcina strains.</title>
        <authorList>
            <person name="Watanabe M."/>
            <person name="Kojima H."/>
            <person name="Fukui M."/>
        </authorList>
    </citation>
    <scope>NUCLEOTIDE SEQUENCE [LARGE SCALE GENOMIC DNA]</scope>
    <source>
        <strain evidence="1 2">PL12</strain>
    </source>
</reference>
<keyword evidence="2" id="KW-1185">Reference proteome</keyword>
<accession>A0A5K7YLX0</accession>
<protein>
    <submittedName>
        <fullName evidence="1">Uncharacterized protein</fullName>
    </submittedName>
</protein>
<dbReference type="EMBL" id="AP021874">
    <property type="protein sequence ID" value="BBO67344.1"/>
    <property type="molecule type" value="Genomic_DNA"/>
</dbReference>
<dbReference type="Proteomes" id="UP000427906">
    <property type="component" value="Chromosome"/>
</dbReference>
<proteinExistence type="predicted"/>
<dbReference type="AlphaFoldDB" id="A0A5K7YLX0"/>
<organism evidence="1 2">
    <name type="scientific">Desulfosarcina alkanivorans</name>
    <dbReference type="NCBI Taxonomy" id="571177"/>
    <lineage>
        <taxon>Bacteria</taxon>
        <taxon>Pseudomonadati</taxon>
        <taxon>Thermodesulfobacteriota</taxon>
        <taxon>Desulfobacteria</taxon>
        <taxon>Desulfobacterales</taxon>
        <taxon>Desulfosarcinaceae</taxon>
        <taxon>Desulfosarcina</taxon>
    </lineage>
</organism>
<name>A0A5K7YLX0_9BACT</name>
<dbReference type="RefSeq" id="WP_155315618.1">
    <property type="nucleotide sequence ID" value="NZ_AP021874.1"/>
</dbReference>
<sequence length="69" mass="8293">MDKILTAIEITDNGGRRRVRDRRFLVSVPFAREQRTNWDRRSGYDRRLRRLLSYPEDRRISEKKSSGPS</sequence>
<gene>
    <name evidence="1" type="ORF">DSCA_12740</name>
</gene>
<evidence type="ECO:0000313" key="2">
    <source>
        <dbReference type="Proteomes" id="UP000427906"/>
    </source>
</evidence>
<dbReference type="KEGG" id="dalk:DSCA_12740"/>
<evidence type="ECO:0000313" key="1">
    <source>
        <dbReference type="EMBL" id="BBO67344.1"/>
    </source>
</evidence>